<keyword evidence="1" id="KW-0812">Transmembrane</keyword>
<dbReference type="Gene3D" id="3.10.450.50">
    <property type="match status" value="1"/>
</dbReference>
<keyword evidence="4" id="KW-1185">Reference proteome</keyword>
<protein>
    <submittedName>
        <fullName evidence="3">DUF3828 domain-containing protein</fullName>
    </submittedName>
</protein>
<evidence type="ECO:0000313" key="4">
    <source>
        <dbReference type="Proteomes" id="UP000443353"/>
    </source>
</evidence>
<dbReference type="InterPro" id="IPR024289">
    <property type="entry name" value="DUF3828"/>
</dbReference>
<reference evidence="3 4" key="1">
    <citation type="submission" date="2019-12" db="EMBL/GenBank/DDBJ databases">
        <authorList>
            <person name="Li C."/>
            <person name="Zhao J."/>
        </authorList>
    </citation>
    <scope>NUCLEOTIDE SEQUENCE [LARGE SCALE GENOMIC DNA]</scope>
    <source>
        <strain evidence="3 4">NEAU-DD11</strain>
    </source>
</reference>
<proteinExistence type="predicted"/>
<feature type="domain" description="DUF3828" evidence="2">
    <location>
        <begin position="80"/>
        <end position="196"/>
    </location>
</feature>
<feature type="transmembrane region" description="Helical" evidence="1">
    <location>
        <begin position="57"/>
        <end position="76"/>
    </location>
</feature>
<gene>
    <name evidence="3" type="ORF">GPY61_14080</name>
</gene>
<dbReference type="AlphaFoldDB" id="A0A7X3FZU4"/>
<keyword evidence="1" id="KW-1133">Transmembrane helix</keyword>
<organism evidence="3 4">
    <name type="scientific">Massilia cellulosiltytica</name>
    <dbReference type="NCBI Taxonomy" id="2683234"/>
    <lineage>
        <taxon>Bacteria</taxon>
        <taxon>Pseudomonadati</taxon>
        <taxon>Pseudomonadota</taxon>
        <taxon>Betaproteobacteria</taxon>
        <taxon>Burkholderiales</taxon>
        <taxon>Oxalobacteraceae</taxon>
        <taxon>Telluria group</taxon>
        <taxon>Massilia</taxon>
    </lineage>
</organism>
<comment type="caution">
    <text evidence="3">The sequence shown here is derived from an EMBL/GenBank/DDBJ whole genome shotgun (WGS) entry which is preliminary data.</text>
</comment>
<dbReference type="Proteomes" id="UP000443353">
    <property type="component" value="Unassembled WGS sequence"/>
</dbReference>
<dbReference type="EMBL" id="WSES01000004">
    <property type="protein sequence ID" value="MVW61059.1"/>
    <property type="molecule type" value="Genomic_DNA"/>
</dbReference>
<evidence type="ECO:0000313" key="3">
    <source>
        <dbReference type="EMBL" id="MVW61059.1"/>
    </source>
</evidence>
<accession>A0A7X3FZU4</accession>
<dbReference type="Pfam" id="PF12883">
    <property type="entry name" value="DUF3828"/>
    <property type="match status" value="1"/>
</dbReference>
<name>A0A7X3FZU4_9BURK</name>
<evidence type="ECO:0000259" key="2">
    <source>
        <dbReference type="Pfam" id="PF12883"/>
    </source>
</evidence>
<keyword evidence="1" id="KW-0472">Membrane</keyword>
<evidence type="ECO:0000256" key="1">
    <source>
        <dbReference type="SAM" id="Phobius"/>
    </source>
</evidence>
<sequence length="212" mass="23121">MAAAGRASVGVMAWLEGEDNPALYGLRTLAAGHDLSSWIVAQSGCQEPIMLIRKGNFLKLILVGVLLVCLSARAAALRAPETVAAEFYGWYLQTLDADQDPLSDRYDRLNAYVAKPLVDQLVKRLQEQKAAAGDYFLQSPRIHGAWLRGRVQAVTLRRQARSADVLVTLDGDGDAKHEVVLTMVLDNGTWKIRHVNRAALDAAESSISRAAI</sequence>